<evidence type="ECO:0000259" key="5">
    <source>
        <dbReference type="PROSITE" id="PS50110"/>
    </source>
</evidence>
<keyword evidence="7" id="KW-1185">Reference proteome</keyword>
<dbReference type="EMBL" id="JBHSMU010000009">
    <property type="protein sequence ID" value="MFC5460029.1"/>
    <property type="molecule type" value="Genomic_DNA"/>
</dbReference>
<gene>
    <name evidence="6" type="ORF">ACFPN5_09425</name>
</gene>
<evidence type="ECO:0000313" key="7">
    <source>
        <dbReference type="Proteomes" id="UP001596050"/>
    </source>
</evidence>
<accession>A0ABW0L2T7</accession>
<dbReference type="Pfam" id="PF00072">
    <property type="entry name" value="Response_reg"/>
    <property type="match status" value="1"/>
</dbReference>
<dbReference type="CDD" id="cd17535">
    <property type="entry name" value="REC_NarL-like"/>
    <property type="match status" value="1"/>
</dbReference>
<dbReference type="Gene3D" id="3.40.50.2300">
    <property type="match status" value="1"/>
</dbReference>
<protein>
    <submittedName>
        <fullName evidence="6">Response regulator</fullName>
    </submittedName>
</protein>
<dbReference type="Proteomes" id="UP001596050">
    <property type="component" value="Unassembled WGS sequence"/>
</dbReference>
<dbReference type="RefSeq" id="WP_379782462.1">
    <property type="nucleotide sequence ID" value="NZ_JBHSMU010000009.1"/>
</dbReference>
<organism evidence="6 7">
    <name type="scientific">Massilia niabensis</name>
    <dbReference type="NCBI Taxonomy" id="544910"/>
    <lineage>
        <taxon>Bacteria</taxon>
        <taxon>Pseudomonadati</taxon>
        <taxon>Pseudomonadota</taxon>
        <taxon>Betaproteobacteria</taxon>
        <taxon>Burkholderiales</taxon>
        <taxon>Oxalobacteraceae</taxon>
        <taxon>Telluria group</taxon>
        <taxon>Massilia</taxon>
    </lineage>
</organism>
<proteinExistence type="predicted"/>
<dbReference type="InterPro" id="IPR011006">
    <property type="entry name" value="CheY-like_superfamily"/>
</dbReference>
<dbReference type="PANTHER" id="PTHR43214">
    <property type="entry name" value="TWO-COMPONENT RESPONSE REGULATOR"/>
    <property type="match status" value="1"/>
</dbReference>
<dbReference type="InterPro" id="IPR001789">
    <property type="entry name" value="Sig_transdc_resp-reg_receiver"/>
</dbReference>
<dbReference type="SUPFAM" id="SSF52172">
    <property type="entry name" value="CheY-like"/>
    <property type="match status" value="1"/>
</dbReference>
<dbReference type="PRINTS" id="PR00038">
    <property type="entry name" value="HTHLUXR"/>
</dbReference>
<evidence type="ECO:0000256" key="3">
    <source>
        <dbReference type="PROSITE-ProRule" id="PRU00169"/>
    </source>
</evidence>
<reference evidence="7" key="1">
    <citation type="journal article" date="2019" name="Int. J. Syst. Evol. Microbiol.">
        <title>The Global Catalogue of Microorganisms (GCM) 10K type strain sequencing project: providing services to taxonomists for standard genome sequencing and annotation.</title>
        <authorList>
            <consortium name="The Broad Institute Genomics Platform"/>
            <consortium name="The Broad Institute Genome Sequencing Center for Infectious Disease"/>
            <person name="Wu L."/>
            <person name="Ma J."/>
        </authorList>
    </citation>
    <scope>NUCLEOTIDE SEQUENCE [LARGE SCALE GENOMIC DNA]</scope>
    <source>
        <strain evidence="7">KACC 12649</strain>
    </source>
</reference>
<sequence>MIPISVLIVDDHPLFRHGVAGIVSDAPDMLVVGAVSTGRQAVDLCRSTPVDIVIMDMQMPELDGIEATAILRRDYPLVRVIMLTTFEGDIHARRALKAGASGYMLKSGVGDELVDAIRAVHAGKIHVASSVAVSISSNLQASAVTEREAQVLELASTGKTNRLIGEQLSISEETVKMHMKSVLAKLGARDRTHAVVMALERGIIELRRRLR</sequence>
<dbReference type="InterPro" id="IPR058245">
    <property type="entry name" value="NreC/VraR/RcsB-like_REC"/>
</dbReference>
<dbReference type="PROSITE" id="PS50043">
    <property type="entry name" value="HTH_LUXR_2"/>
    <property type="match status" value="1"/>
</dbReference>
<dbReference type="PANTHER" id="PTHR43214:SF43">
    <property type="entry name" value="TWO-COMPONENT RESPONSE REGULATOR"/>
    <property type="match status" value="1"/>
</dbReference>
<dbReference type="InterPro" id="IPR000792">
    <property type="entry name" value="Tscrpt_reg_LuxR_C"/>
</dbReference>
<feature type="domain" description="Response regulatory" evidence="5">
    <location>
        <begin position="5"/>
        <end position="121"/>
    </location>
</feature>
<evidence type="ECO:0000259" key="4">
    <source>
        <dbReference type="PROSITE" id="PS50043"/>
    </source>
</evidence>
<dbReference type="Pfam" id="PF00196">
    <property type="entry name" value="GerE"/>
    <property type="match status" value="1"/>
</dbReference>
<evidence type="ECO:0000256" key="1">
    <source>
        <dbReference type="ARBA" id="ARBA00022553"/>
    </source>
</evidence>
<dbReference type="SMART" id="SM00421">
    <property type="entry name" value="HTH_LUXR"/>
    <property type="match status" value="1"/>
</dbReference>
<dbReference type="PROSITE" id="PS00622">
    <property type="entry name" value="HTH_LUXR_1"/>
    <property type="match status" value="1"/>
</dbReference>
<keyword evidence="2" id="KW-0238">DNA-binding</keyword>
<feature type="modified residue" description="4-aspartylphosphate" evidence="3">
    <location>
        <position position="56"/>
    </location>
</feature>
<dbReference type="InterPro" id="IPR039420">
    <property type="entry name" value="WalR-like"/>
</dbReference>
<comment type="caution">
    <text evidence="6">The sequence shown here is derived from an EMBL/GenBank/DDBJ whole genome shotgun (WGS) entry which is preliminary data.</text>
</comment>
<dbReference type="SMART" id="SM00448">
    <property type="entry name" value="REC"/>
    <property type="match status" value="1"/>
</dbReference>
<dbReference type="CDD" id="cd06170">
    <property type="entry name" value="LuxR_C_like"/>
    <property type="match status" value="1"/>
</dbReference>
<dbReference type="SUPFAM" id="SSF46894">
    <property type="entry name" value="C-terminal effector domain of the bipartite response regulators"/>
    <property type="match status" value="1"/>
</dbReference>
<feature type="domain" description="HTH luxR-type" evidence="4">
    <location>
        <begin position="137"/>
        <end position="202"/>
    </location>
</feature>
<name>A0ABW0L2T7_9BURK</name>
<evidence type="ECO:0000256" key="2">
    <source>
        <dbReference type="ARBA" id="ARBA00023125"/>
    </source>
</evidence>
<dbReference type="PROSITE" id="PS50110">
    <property type="entry name" value="RESPONSE_REGULATORY"/>
    <property type="match status" value="1"/>
</dbReference>
<evidence type="ECO:0000313" key="6">
    <source>
        <dbReference type="EMBL" id="MFC5460029.1"/>
    </source>
</evidence>
<keyword evidence="1 3" id="KW-0597">Phosphoprotein</keyword>
<dbReference type="InterPro" id="IPR016032">
    <property type="entry name" value="Sig_transdc_resp-reg_C-effctor"/>
</dbReference>